<accession>A0A644TTA5</accession>
<name>A0A644TTA5_9ZZZZ</name>
<dbReference type="InterPro" id="IPR004960">
    <property type="entry name" value="LipA_acyltrans"/>
</dbReference>
<sequence length="314" mass="35474">MSNEWQYHLLKTISRIICLLPYSAVLFLGKQLGKLYYHIAARQRRRALAQLIESTGVSPAEGTRIIKKLFLNLGQTFLEVMYIPSLTPEKIKEYVTIENRHYLEDAVAEGHGVVFLTAHVGNWEWLGAALAMEGFPMTTVIKRQPNDQHTRILNEYREMVGLEIFARGTTELIAAAKALKKGKVLGFLADQDAGDSGVFLNFLGKMASTPLGPAVFARKFSSPVVPVFIVRRPEGGHRVMINPPLYYENIGGDPESLHTLTARLTKITEDTIRQYPDQWLWFQKRWNTPFQEDSCVVYTGPASPIVQERIGEQV</sequence>
<dbReference type="GO" id="GO:0005886">
    <property type="term" value="C:plasma membrane"/>
    <property type="evidence" value="ECO:0007669"/>
    <property type="project" value="UniProtKB-SubCell"/>
</dbReference>
<comment type="subcellular location">
    <subcellularLocation>
        <location evidence="1">Cell inner membrane</location>
    </subcellularLocation>
</comment>
<evidence type="ECO:0000256" key="6">
    <source>
        <dbReference type="ARBA" id="ARBA00023315"/>
    </source>
</evidence>
<organism evidence="7">
    <name type="scientific">bioreactor metagenome</name>
    <dbReference type="NCBI Taxonomy" id="1076179"/>
    <lineage>
        <taxon>unclassified sequences</taxon>
        <taxon>metagenomes</taxon>
        <taxon>ecological metagenomes</taxon>
    </lineage>
</organism>
<comment type="caution">
    <text evidence="7">The sequence shown here is derived from an EMBL/GenBank/DDBJ whole genome shotgun (WGS) entry which is preliminary data.</text>
</comment>
<evidence type="ECO:0000256" key="5">
    <source>
        <dbReference type="ARBA" id="ARBA00023136"/>
    </source>
</evidence>
<dbReference type="PANTHER" id="PTHR30606">
    <property type="entry name" value="LIPID A BIOSYNTHESIS LAUROYL ACYLTRANSFERASE"/>
    <property type="match status" value="1"/>
</dbReference>
<keyword evidence="6 7" id="KW-0012">Acyltransferase</keyword>
<reference evidence="7" key="1">
    <citation type="submission" date="2019-08" db="EMBL/GenBank/DDBJ databases">
        <authorList>
            <person name="Kucharzyk K."/>
            <person name="Murdoch R.W."/>
            <person name="Higgins S."/>
            <person name="Loffler F."/>
        </authorList>
    </citation>
    <scope>NUCLEOTIDE SEQUENCE</scope>
</reference>
<dbReference type="GO" id="GO:0008913">
    <property type="term" value="F:Kdo2-lipid IVA acyltransferase activity"/>
    <property type="evidence" value="ECO:0007669"/>
    <property type="project" value="UniProtKB-EC"/>
</dbReference>
<evidence type="ECO:0000256" key="4">
    <source>
        <dbReference type="ARBA" id="ARBA00022679"/>
    </source>
</evidence>
<evidence type="ECO:0000313" key="7">
    <source>
        <dbReference type="EMBL" id="MPL68921.1"/>
    </source>
</evidence>
<keyword evidence="4 7" id="KW-0808">Transferase</keyword>
<evidence type="ECO:0000256" key="3">
    <source>
        <dbReference type="ARBA" id="ARBA00022519"/>
    </source>
</evidence>
<keyword evidence="2" id="KW-1003">Cell membrane</keyword>
<dbReference type="CDD" id="cd07984">
    <property type="entry name" value="LPLAT_LABLAT-like"/>
    <property type="match status" value="1"/>
</dbReference>
<dbReference type="Pfam" id="PF03279">
    <property type="entry name" value="Lip_A_acyltrans"/>
    <property type="match status" value="1"/>
</dbReference>
<dbReference type="GO" id="GO:1901137">
    <property type="term" value="P:carbohydrate derivative biosynthetic process"/>
    <property type="evidence" value="ECO:0007669"/>
    <property type="project" value="UniProtKB-ARBA"/>
</dbReference>
<dbReference type="EMBL" id="VSSQ01000044">
    <property type="protein sequence ID" value="MPL68921.1"/>
    <property type="molecule type" value="Genomic_DNA"/>
</dbReference>
<dbReference type="EC" id="2.3.1.241" evidence="7"/>
<dbReference type="GO" id="GO:0008610">
    <property type="term" value="P:lipid biosynthetic process"/>
    <property type="evidence" value="ECO:0007669"/>
    <property type="project" value="UniProtKB-ARBA"/>
</dbReference>
<keyword evidence="3" id="KW-0997">Cell inner membrane</keyword>
<evidence type="ECO:0000256" key="2">
    <source>
        <dbReference type="ARBA" id="ARBA00022475"/>
    </source>
</evidence>
<keyword evidence="5" id="KW-0472">Membrane</keyword>
<gene>
    <name evidence="7" type="primary">lpxL_2</name>
    <name evidence="7" type="ORF">SDC9_14654</name>
</gene>
<evidence type="ECO:0000256" key="1">
    <source>
        <dbReference type="ARBA" id="ARBA00004533"/>
    </source>
</evidence>
<dbReference type="AlphaFoldDB" id="A0A644TTA5"/>
<protein>
    <submittedName>
        <fullName evidence="7">Lipid A biosynthesis lauroyltransferase</fullName>
        <ecNumber evidence="7">2.3.1.241</ecNumber>
    </submittedName>
</protein>
<dbReference type="PIRSF" id="PIRSF026649">
    <property type="entry name" value="MsbB"/>
    <property type="match status" value="1"/>
</dbReference>
<proteinExistence type="predicted"/>
<dbReference type="PANTHER" id="PTHR30606:SF10">
    <property type="entry name" value="PHOSPHATIDYLINOSITOL MANNOSIDE ACYLTRANSFERASE"/>
    <property type="match status" value="1"/>
</dbReference>